<feature type="region of interest" description="Disordered" evidence="1">
    <location>
        <begin position="319"/>
        <end position="340"/>
    </location>
</feature>
<evidence type="ECO:0000256" key="1">
    <source>
        <dbReference type="SAM" id="MobiDB-lite"/>
    </source>
</evidence>
<dbReference type="AlphaFoldDB" id="A0A1S3Q0B9"/>
<evidence type="ECO:0000313" key="3">
    <source>
        <dbReference type="RefSeq" id="XP_014033405.2"/>
    </source>
</evidence>
<protein>
    <submittedName>
        <fullName evidence="3">Uncharacterized protein isoform X2</fullName>
    </submittedName>
</protein>
<name>A0A1S3Q0B9_SALSA</name>
<dbReference type="Proteomes" id="UP001652741">
    <property type="component" value="Chromosome ssa02"/>
</dbReference>
<dbReference type="GeneID" id="106588687"/>
<dbReference type="RefSeq" id="XP_014033405.2">
    <property type="nucleotide sequence ID" value="XM_014177930.2"/>
</dbReference>
<reference evidence="3" key="1">
    <citation type="submission" date="2025-08" db="UniProtKB">
        <authorList>
            <consortium name="RefSeq"/>
        </authorList>
    </citation>
    <scope>IDENTIFICATION</scope>
</reference>
<proteinExistence type="predicted"/>
<evidence type="ECO:0000313" key="2">
    <source>
        <dbReference type="Proteomes" id="UP001652741"/>
    </source>
</evidence>
<gene>
    <name evidence="3" type="primary">LOC106588687</name>
</gene>
<feature type="compositionally biased region" description="Basic and acidic residues" evidence="1">
    <location>
        <begin position="321"/>
        <end position="331"/>
    </location>
</feature>
<keyword evidence="2" id="KW-1185">Reference proteome</keyword>
<sequence length="446" mass="47407">MASFSFIFPEDRHCSVKDNEVNSGWMSMVTQLNALGGPESESQKFRQSFAEELGDKYHYSNAIDSSLLWTVGYTPYIPAALKGRSFPSVESFFLDEWEPLTLLQTPQVLSTSVSIEEDNLIQSAAGLVSQVLSTSVAIVENDLIQSAAGLVSQVLSTSVAIVENDLIQSAAGLVSQVLSTSVAIVESDLIQSAAGLVSQVLSTSVAIVENDLIQSAAGLVSQVLSTSVTIVENDRIQSAAGLVSQVLSTSVSIVENDRIQSAAGLVSQVLSTSVSIVENDLIQSAAGVVSQVLSTSVAIVESDLIQSAAGLVSQELSSSDARVKDRDDSTLRDSNQPEVHVADVSTKRSRLVITISMFSTESCNASVHEVDAIATSLEHSAEKMSTSTADGHIVSSTAVANQKKTRGGFVSALRRLFTRKNRKPAKVASKKEHIHLVDRLNAEVTH</sequence>
<organism evidence="2 3">
    <name type="scientific">Salmo salar</name>
    <name type="common">Atlantic salmon</name>
    <dbReference type="NCBI Taxonomy" id="8030"/>
    <lineage>
        <taxon>Eukaryota</taxon>
        <taxon>Metazoa</taxon>
        <taxon>Chordata</taxon>
        <taxon>Craniata</taxon>
        <taxon>Vertebrata</taxon>
        <taxon>Euteleostomi</taxon>
        <taxon>Actinopterygii</taxon>
        <taxon>Neopterygii</taxon>
        <taxon>Teleostei</taxon>
        <taxon>Protacanthopterygii</taxon>
        <taxon>Salmoniformes</taxon>
        <taxon>Salmonidae</taxon>
        <taxon>Salmoninae</taxon>
        <taxon>Salmo</taxon>
    </lineage>
</organism>
<accession>A0A1S3Q0B9</accession>
<dbReference type="KEGG" id="sasa:106588687"/>